<dbReference type="PANTHER" id="PTHR16509:SF1">
    <property type="entry name" value="MANGANESE-DEPENDENT ADP-RIBOSE_CDP-ALCOHOL DIPHOSPHATASE"/>
    <property type="match status" value="1"/>
</dbReference>
<evidence type="ECO:0000313" key="3">
    <source>
        <dbReference type="EMBL" id="RIH63059.1"/>
    </source>
</evidence>
<dbReference type="Proteomes" id="UP000266441">
    <property type="component" value="Unassembled WGS sequence"/>
</dbReference>
<dbReference type="PROSITE" id="PS51257">
    <property type="entry name" value="PROKAR_LIPOPROTEIN"/>
    <property type="match status" value="1"/>
</dbReference>
<dbReference type="AlphaFoldDB" id="A0A399CTF3"/>
<evidence type="ECO:0000259" key="2">
    <source>
        <dbReference type="Pfam" id="PF00149"/>
    </source>
</evidence>
<dbReference type="SUPFAM" id="SSF56300">
    <property type="entry name" value="Metallo-dependent phosphatases"/>
    <property type="match status" value="1"/>
</dbReference>
<reference evidence="3 4" key="1">
    <citation type="journal article" date="2015" name="Int. J. Syst. Evol. Microbiol.">
        <title>Mariniphaga sediminis sp. nov., isolated from coastal sediment.</title>
        <authorList>
            <person name="Wang F.Q."/>
            <person name="Shen Q.Y."/>
            <person name="Chen G.J."/>
            <person name="Du Z.J."/>
        </authorList>
    </citation>
    <scope>NUCLEOTIDE SEQUENCE [LARGE SCALE GENOMIC DNA]</scope>
    <source>
        <strain evidence="3 4">SY21</strain>
    </source>
</reference>
<dbReference type="RefSeq" id="WP_119352020.1">
    <property type="nucleotide sequence ID" value="NZ_QWET01000027.1"/>
</dbReference>
<dbReference type="Gene3D" id="3.60.21.10">
    <property type="match status" value="2"/>
</dbReference>
<evidence type="ECO:0000313" key="4">
    <source>
        <dbReference type="Proteomes" id="UP000266441"/>
    </source>
</evidence>
<organism evidence="3 4">
    <name type="scientific">Mariniphaga sediminis</name>
    <dbReference type="NCBI Taxonomy" id="1628158"/>
    <lineage>
        <taxon>Bacteria</taxon>
        <taxon>Pseudomonadati</taxon>
        <taxon>Bacteroidota</taxon>
        <taxon>Bacteroidia</taxon>
        <taxon>Marinilabiliales</taxon>
        <taxon>Prolixibacteraceae</taxon>
        <taxon>Mariniphaga</taxon>
    </lineage>
</organism>
<keyword evidence="4" id="KW-1185">Reference proteome</keyword>
<dbReference type="Pfam" id="PF00149">
    <property type="entry name" value="Metallophos"/>
    <property type="match status" value="1"/>
</dbReference>
<evidence type="ECO:0000256" key="1">
    <source>
        <dbReference type="SAM" id="SignalP"/>
    </source>
</evidence>
<gene>
    <name evidence="3" type="ORF">D1164_21760</name>
</gene>
<keyword evidence="1" id="KW-0732">Signal</keyword>
<protein>
    <recommendedName>
        <fullName evidence="2">Calcineurin-like phosphoesterase domain-containing protein</fullName>
    </recommendedName>
</protein>
<feature type="chain" id="PRO_5017214309" description="Calcineurin-like phosphoesterase domain-containing protein" evidence="1">
    <location>
        <begin position="23"/>
        <end position="287"/>
    </location>
</feature>
<dbReference type="EMBL" id="QWET01000027">
    <property type="protein sequence ID" value="RIH63059.1"/>
    <property type="molecule type" value="Genomic_DNA"/>
</dbReference>
<sequence length="287" mass="32228">MTVKSILFFTLIFACNFSFCYAQNDPAKKQNTSEVNGTPLVFGVVADIQYADKDALRGRFYRASINNLKNCVAAINDENPVFTVQLGDIIDGHKDDNHKTRADLDSVVRVISHLNMPLHHVIGNHDMLAGKAYLEAKLNMKSFYYDFTTPSCDGWRFVVLDGNDGGYGIMTDSQVEWFSLLIKEAEKRGEKVICFCHYALVPDAAANHRMAKPEPVLEILDSTGCVKAWFAGHDHKGGYCLRKEVHHITMKGMVEAPEKNSFAIVKLYPDKMIINGLGKEESRLLQF</sequence>
<feature type="signal peptide" evidence="1">
    <location>
        <begin position="1"/>
        <end position="22"/>
    </location>
</feature>
<dbReference type="InterPro" id="IPR029052">
    <property type="entry name" value="Metallo-depent_PP-like"/>
</dbReference>
<accession>A0A399CTF3</accession>
<dbReference type="OrthoDB" id="9816081at2"/>
<dbReference type="PANTHER" id="PTHR16509">
    <property type="match status" value="1"/>
</dbReference>
<dbReference type="InterPro" id="IPR004843">
    <property type="entry name" value="Calcineurin-like_PHP"/>
</dbReference>
<dbReference type="GO" id="GO:0016787">
    <property type="term" value="F:hydrolase activity"/>
    <property type="evidence" value="ECO:0007669"/>
    <property type="project" value="InterPro"/>
</dbReference>
<name>A0A399CTF3_9BACT</name>
<proteinExistence type="predicted"/>
<comment type="caution">
    <text evidence="3">The sequence shown here is derived from an EMBL/GenBank/DDBJ whole genome shotgun (WGS) entry which is preliminary data.</text>
</comment>
<feature type="domain" description="Calcineurin-like phosphoesterase" evidence="2">
    <location>
        <begin position="42"/>
        <end position="236"/>
    </location>
</feature>